<comment type="similarity">
    <text evidence="1 5">Belongs to the pseudouridine synthase RluA family.</text>
</comment>
<dbReference type="PROSITE" id="PS01129">
    <property type="entry name" value="PSI_RLU"/>
    <property type="match status" value="1"/>
</dbReference>
<evidence type="ECO:0000256" key="3">
    <source>
        <dbReference type="PIRSR" id="PIRSR606225-1"/>
    </source>
</evidence>
<evidence type="ECO:0000256" key="4">
    <source>
        <dbReference type="PROSITE-ProRule" id="PRU00182"/>
    </source>
</evidence>
<gene>
    <name evidence="7" type="ORF">C3F09_02840</name>
</gene>
<evidence type="ECO:0000313" key="7">
    <source>
        <dbReference type="EMBL" id="PWB75315.1"/>
    </source>
</evidence>
<dbReference type="PROSITE" id="PS50889">
    <property type="entry name" value="S4"/>
    <property type="match status" value="1"/>
</dbReference>
<dbReference type="InterPro" id="IPR002942">
    <property type="entry name" value="S4_RNA-bd"/>
</dbReference>
<dbReference type="InterPro" id="IPR006225">
    <property type="entry name" value="PsdUridine_synth_RluC/D"/>
</dbReference>
<dbReference type="InterPro" id="IPR050188">
    <property type="entry name" value="RluA_PseudoU_synthase"/>
</dbReference>
<dbReference type="CDD" id="cd00165">
    <property type="entry name" value="S4"/>
    <property type="match status" value="1"/>
</dbReference>
<dbReference type="SUPFAM" id="SSF55174">
    <property type="entry name" value="Alpha-L RNA-binding motif"/>
    <property type="match status" value="1"/>
</dbReference>
<dbReference type="PANTHER" id="PTHR21600">
    <property type="entry name" value="MITOCHONDRIAL RNA PSEUDOURIDINE SYNTHASE"/>
    <property type="match status" value="1"/>
</dbReference>
<organism evidence="7 8">
    <name type="scientific">candidate division GN15 bacterium</name>
    <dbReference type="NCBI Taxonomy" id="2072418"/>
    <lineage>
        <taxon>Bacteria</taxon>
        <taxon>candidate division GN15</taxon>
    </lineage>
</organism>
<accession>A0A855X3G5</accession>
<evidence type="ECO:0000256" key="1">
    <source>
        <dbReference type="ARBA" id="ARBA00010876"/>
    </source>
</evidence>
<dbReference type="Proteomes" id="UP000250918">
    <property type="component" value="Unassembled WGS sequence"/>
</dbReference>
<dbReference type="EC" id="5.4.99.-" evidence="5"/>
<dbReference type="InterPro" id="IPR020103">
    <property type="entry name" value="PsdUridine_synth_cat_dom_sf"/>
</dbReference>
<dbReference type="InterPro" id="IPR006145">
    <property type="entry name" value="PsdUridine_synth_RsuA/RluA"/>
</dbReference>
<keyword evidence="4" id="KW-0694">RNA-binding</keyword>
<feature type="domain" description="RNA-binding S4" evidence="6">
    <location>
        <begin position="23"/>
        <end position="88"/>
    </location>
</feature>
<comment type="function">
    <text evidence="5">Responsible for synthesis of pseudouridine from uracil.</text>
</comment>
<dbReference type="CDD" id="cd02869">
    <property type="entry name" value="PseudoU_synth_RluA_like"/>
    <property type="match status" value="1"/>
</dbReference>
<dbReference type="PANTHER" id="PTHR21600:SF44">
    <property type="entry name" value="RIBOSOMAL LARGE SUBUNIT PSEUDOURIDINE SYNTHASE D"/>
    <property type="match status" value="1"/>
</dbReference>
<dbReference type="GO" id="GO:0000455">
    <property type="term" value="P:enzyme-directed rRNA pseudouridine synthesis"/>
    <property type="evidence" value="ECO:0007669"/>
    <property type="project" value="TreeGrafter"/>
</dbReference>
<dbReference type="GO" id="GO:0120159">
    <property type="term" value="F:rRNA pseudouridine synthase activity"/>
    <property type="evidence" value="ECO:0007669"/>
    <property type="project" value="UniProtKB-ARBA"/>
</dbReference>
<feature type="active site" evidence="3">
    <location>
        <position position="147"/>
    </location>
</feature>
<dbReference type="AlphaFoldDB" id="A0A855X3G5"/>
<reference evidence="7 8" key="1">
    <citation type="journal article" date="2018" name="ISME J.">
        <title>A methanotrophic archaeon couples anaerobic oxidation of methane to Fe(III) reduction.</title>
        <authorList>
            <person name="Cai C."/>
            <person name="Leu A.O."/>
            <person name="Xie G.J."/>
            <person name="Guo J."/>
            <person name="Feng Y."/>
            <person name="Zhao J.X."/>
            <person name="Tyson G.W."/>
            <person name="Yuan Z."/>
            <person name="Hu S."/>
        </authorList>
    </citation>
    <scope>NUCLEOTIDE SEQUENCE [LARGE SCALE GENOMIC DNA]</scope>
    <source>
        <strain evidence="7">FeB_12</strain>
    </source>
</reference>
<evidence type="ECO:0000256" key="2">
    <source>
        <dbReference type="ARBA" id="ARBA00023235"/>
    </source>
</evidence>
<proteinExistence type="inferred from homology"/>
<keyword evidence="2 5" id="KW-0413">Isomerase</keyword>
<dbReference type="GO" id="GO:0003723">
    <property type="term" value="F:RNA binding"/>
    <property type="evidence" value="ECO:0007669"/>
    <property type="project" value="UniProtKB-KW"/>
</dbReference>
<dbReference type="InterPro" id="IPR006224">
    <property type="entry name" value="PsdUridine_synth_RluA-like_CS"/>
</dbReference>
<dbReference type="InterPro" id="IPR036986">
    <property type="entry name" value="S4_RNA-bd_sf"/>
</dbReference>
<dbReference type="Gene3D" id="3.10.290.10">
    <property type="entry name" value="RNA-binding S4 domain"/>
    <property type="match status" value="1"/>
</dbReference>
<dbReference type="Gene3D" id="3.30.2350.10">
    <property type="entry name" value="Pseudouridine synthase"/>
    <property type="match status" value="1"/>
</dbReference>
<evidence type="ECO:0000256" key="5">
    <source>
        <dbReference type="RuleBase" id="RU362028"/>
    </source>
</evidence>
<dbReference type="SMART" id="SM00363">
    <property type="entry name" value="S4"/>
    <property type="match status" value="1"/>
</dbReference>
<evidence type="ECO:0000259" key="6">
    <source>
        <dbReference type="SMART" id="SM00363"/>
    </source>
</evidence>
<dbReference type="EMBL" id="PQAP01000011">
    <property type="protein sequence ID" value="PWB75315.1"/>
    <property type="molecule type" value="Genomic_DNA"/>
</dbReference>
<sequence length="331" mass="36741">MDTDSGADERISRVTVPGDVEPVRIDLYLSGLENIRLSRTHIQKLIMSGRVTINDRPVTSSLQLKGGEEIVISVSAPPPMHVAAEDIPITLAYEDEFLLVVDKPAGMLTHPSIGVKTGTLVNALLHRFGQLPAHAWAERPGIVHRLDKGTSGLLLVARTDEVMLKLQQALKAREIHRTYLALVCGHMVADAGEIDLPIGRSTRDRTRMAVDGADSRAAVTRYRLRDRFRSYDWLEVNLETGRTHQIRVHLSHLGHPVFGDPEYGGREKWLRGIFAPERLLARELLGLIDRQALHACRLSFAHPVTGKAISIESPIPADYQSVIQLLERQGS</sequence>
<dbReference type="Pfam" id="PF01479">
    <property type="entry name" value="S4"/>
    <property type="match status" value="1"/>
</dbReference>
<dbReference type="Pfam" id="PF00849">
    <property type="entry name" value="PseudoU_synth_2"/>
    <property type="match status" value="1"/>
</dbReference>
<name>A0A855X3G5_9BACT</name>
<evidence type="ECO:0000313" key="8">
    <source>
        <dbReference type="Proteomes" id="UP000250918"/>
    </source>
</evidence>
<dbReference type="NCBIfam" id="TIGR00005">
    <property type="entry name" value="rluA_subfam"/>
    <property type="match status" value="1"/>
</dbReference>
<comment type="catalytic activity">
    <reaction evidence="5">
        <text>a uridine in RNA = a pseudouridine in RNA</text>
        <dbReference type="Rhea" id="RHEA:48348"/>
        <dbReference type="Rhea" id="RHEA-COMP:12068"/>
        <dbReference type="Rhea" id="RHEA-COMP:12069"/>
        <dbReference type="ChEBI" id="CHEBI:65314"/>
        <dbReference type="ChEBI" id="CHEBI:65315"/>
    </reaction>
</comment>
<protein>
    <recommendedName>
        <fullName evidence="5">Pseudouridine synthase</fullName>
        <ecNumber evidence="5">5.4.99.-</ecNumber>
    </recommendedName>
</protein>
<comment type="caution">
    <text evidence="7">The sequence shown here is derived from an EMBL/GenBank/DDBJ whole genome shotgun (WGS) entry which is preliminary data.</text>
</comment>
<dbReference type="SUPFAM" id="SSF55120">
    <property type="entry name" value="Pseudouridine synthase"/>
    <property type="match status" value="1"/>
</dbReference>